<accession>A0ABD2WMD3</accession>
<proteinExistence type="predicted"/>
<gene>
    <name evidence="4" type="ORF">TKK_011660</name>
</gene>
<dbReference type="Proteomes" id="UP001627154">
    <property type="component" value="Unassembled WGS sequence"/>
</dbReference>
<dbReference type="PROSITE" id="PS50297">
    <property type="entry name" value="ANK_REP_REGION"/>
    <property type="match status" value="2"/>
</dbReference>
<evidence type="ECO:0000256" key="1">
    <source>
        <dbReference type="ARBA" id="ARBA00022737"/>
    </source>
</evidence>
<evidence type="ECO:0000256" key="3">
    <source>
        <dbReference type="PROSITE-ProRule" id="PRU00023"/>
    </source>
</evidence>
<comment type="caution">
    <text evidence="4">The sequence shown here is derived from an EMBL/GenBank/DDBJ whole genome shotgun (WGS) entry which is preliminary data.</text>
</comment>
<dbReference type="PANTHER" id="PTHR24171">
    <property type="entry name" value="ANKYRIN REPEAT DOMAIN-CONTAINING PROTEIN 39-RELATED"/>
    <property type="match status" value="1"/>
</dbReference>
<sequence>MNISNFFKTYDEYKKVAELLLTNGTDPNLVNSKEFTPLQIICMGNRDDFNLAKKLFKLRNDTYKPEQINVRDEHGWTPLHEALSRGHKKLFELLLRNGADPNLATDLGSTQLHTICDRDRDDYDLAKMLFELSHNRLKVNTIDQLNQTPPYLTLSRGHRKLVELLLINGADSNAVDKYGDTPLHIVTKKHVCEDNI</sequence>
<protein>
    <submittedName>
        <fullName evidence="4">Uncharacterized protein</fullName>
    </submittedName>
</protein>
<feature type="repeat" description="ANK" evidence="3">
    <location>
        <begin position="145"/>
        <end position="177"/>
    </location>
</feature>
<reference evidence="4 5" key="1">
    <citation type="journal article" date="2024" name="bioRxiv">
        <title>A reference genome for Trichogramma kaykai: A tiny desert-dwelling parasitoid wasp with competing sex-ratio distorters.</title>
        <authorList>
            <person name="Culotta J."/>
            <person name="Lindsey A.R."/>
        </authorList>
    </citation>
    <scope>NUCLEOTIDE SEQUENCE [LARGE SCALE GENOMIC DNA]</scope>
    <source>
        <strain evidence="4 5">KSX58</strain>
    </source>
</reference>
<dbReference type="AlphaFoldDB" id="A0ABD2WMD3"/>
<evidence type="ECO:0000256" key="2">
    <source>
        <dbReference type="ARBA" id="ARBA00023043"/>
    </source>
</evidence>
<dbReference type="Gene3D" id="1.25.40.20">
    <property type="entry name" value="Ankyrin repeat-containing domain"/>
    <property type="match status" value="1"/>
</dbReference>
<evidence type="ECO:0000313" key="4">
    <source>
        <dbReference type="EMBL" id="KAL3393984.1"/>
    </source>
</evidence>
<dbReference type="PROSITE" id="PS50088">
    <property type="entry name" value="ANK_REPEAT"/>
    <property type="match status" value="2"/>
</dbReference>
<dbReference type="PANTHER" id="PTHR24171:SF8">
    <property type="entry name" value="BRCA1-ASSOCIATED RING DOMAIN PROTEIN 1"/>
    <property type="match status" value="1"/>
</dbReference>
<organism evidence="4 5">
    <name type="scientific">Trichogramma kaykai</name>
    <dbReference type="NCBI Taxonomy" id="54128"/>
    <lineage>
        <taxon>Eukaryota</taxon>
        <taxon>Metazoa</taxon>
        <taxon>Ecdysozoa</taxon>
        <taxon>Arthropoda</taxon>
        <taxon>Hexapoda</taxon>
        <taxon>Insecta</taxon>
        <taxon>Pterygota</taxon>
        <taxon>Neoptera</taxon>
        <taxon>Endopterygota</taxon>
        <taxon>Hymenoptera</taxon>
        <taxon>Apocrita</taxon>
        <taxon>Proctotrupomorpha</taxon>
        <taxon>Chalcidoidea</taxon>
        <taxon>Trichogrammatidae</taxon>
        <taxon>Trichogramma</taxon>
    </lineage>
</organism>
<dbReference type="EMBL" id="JBJJXI010000094">
    <property type="protein sequence ID" value="KAL3393984.1"/>
    <property type="molecule type" value="Genomic_DNA"/>
</dbReference>
<dbReference type="Pfam" id="PF12796">
    <property type="entry name" value="Ank_2"/>
    <property type="match status" value="2"/>
</dbReference>
<dbReference type="SMART" id="SM00248">
    <property type="entry name" value="ANK"/>
    <property type="match status" value="4"/>
</dbReference>
<evidence type="ECO:0000313" key="5">
    <source>
        <dbReference type="Proteomes" id="UP001627154"/>
    </source>
</evidence>
<keyword evidence="5" id="KW-1185">Reference proteome</keyword>
<keyword evidence="1" id="KW-0677">Repeat</keyword>
<name>A0ABD2WMD3_9HYME</name>
<dbReference type="InterPro" id="IPR002110">
    <property type="entry name" value="Ankyrin_rpt"/>
</dbReference>
<feature type="repeat" description="ANK" evidence="3">
    <location>
        <begin position="74"/>
        <end position="106"/>
    </location>
</feature>
<dbReference type="PRINTS" id="PR01415">
    <property type="entry name" value="ANKYRIN"/>
</dbReference>
<dbReference type="SUPFAM" id="SSF48403">
    <property type="entry name" value="Ankyrin repeat"/>
    <property type="match status" value="1"/>
</dbReference>
<dbReference type="InterPro" id="IPR036770">
    <property type="entry name" value="Ankyrin_rpt-contain_sf"/>
</dbReference>
<keyword evidence="2 3" id="KW-0040">ANK repeat</keyword>